<dbReference type="AlphaFoldDB" id="D2KFK3"/>
<evidence type="ECO:0000259" key="6">
    <source>
        <dbReference type="PROSITE" id="PS51172"/>
    </source>
</evidence>
<dbReference type="Pfam" id="PF00942">
    <property type="entry name" value="CBM_3"/>
    <property type="match status" value="1"/>
</dbReference>
<evidence type="ECO:0000256" key="1">
    <source>
        <dbReference type="ARBA" id="ARBA00022729"/>
    </source>
</evidence>
<dbReference type="SUPFAM" id="SSF49384">
    <property type="entry name" value="Carbohydrate-binding domain"/>
    <property type="match status" value="2"/>
</dbReference>
<accession>D2KFK3</accession>
<dbReference type="EMBL" id="GU211281">
    <property type="protein sequence ID" value="ACZ98605.1"/>
    <property type="molecule type" value="Genomic_DNA"/>
</dbReference>
<dbReference type="CDD" id="cd08548">
    <property type="entry name" value="Type_I_cohesin_like"/>
    <property type="match status" value="1"/>
</dbReference>
<name>D2KFK3_9FIRM</name>
<dbReference type="GO" id="GO:0030245">
    <property type="term" value="P:cellulose catabolic process"/>
    <property type="evidence" value="ECO:0007669"/>
    <property type="project" value="UniProtKB-KW"/>
</dbReference>
<feature type="signal peptide" evidence="5">
    <location>
        <begin position="1"/>
        <end position="26"/>
    </location>
</feature>
<keyword evidence="2" id="KW-0136">Cellulose degradation</keyword>
<evidence type="ECO:0000256" key="5">
    <source>
        <dbReference type="SAM" id="SignalP"/>
    </source>
</evidence>
<dbReference type="PROSITE" id="PS51172">
    <property type="entry name" value="CBM3"/>
    <property type="match status" value="1"/>
</dbReference>
<dbReference type="Gene3D" id="2.60.40.680">
    <property type="match status" value="1"/>
</dbReference>
<evidence type="ECO:0000256" key="3">
    <source>
        <dbReference type="ARBA" id="ARBA00023277"/>
    </source>
</evidence>
<dbReference type="Gene3D" id="2.60.40.10">
    <property type="entry name" value="Immunoglobulins"/>
    <property type="match status" value="1"/>
</dbReference>
<dbReference type="InterPro" id="IPR001956">
    <property type="entry name" value="CBM3"/>
</dbReference>
<feature type="non-terminal residue" evidence="7">
    <location>
        <position position="414"/>
    </location>
</feature>
<dbReference type="InterPro" id="IPR013783">
    <property type="entry name" value="Ig-like_fold"/>
</dbReference>
<dbReference type="Pfam" id="PF03442">
    <property type="entry name" value="CBM_X2"/>
    <property type="match status" value="1"/>
</dbReference>
<evidence type="ECO:0000256" key="4">
    <source>
        <dbReference type="ARBA" id="ARBA00023326"/>
    </source>
</evidence>
<dbReference type="InterPro" id="IPR008965">
    <property type="entry name" value="CBM2/CBM3_carb-bd_dom_sf"/>
</dbReference>
<keyword evidence="1 5" id="KW-0732">Signal</keyword>
<dbReference type="InterPro" id="IPR014756">
    <property type="entry name" value="Ig_E-set"/>
</dbReference>
<reference evidence="7" key="1">
    <citation type="journal article" date="2010" name="Appl. Environ. Microbiol.">
        <title>Cellulosilyticum ruminicola, a newly described rumen bacterium that possesses redundant fibrolytic-protein-encoding genes and degrades lignocellulose with multiple carbohydrate- borne fibrolytic enzymes.</title>
        <authorList>
            <person name="Cai S."/>
            <person name="Li J."/>
            <person name="Hu F.Z."/>
            <person name="Zhang K."/>
            <person name="Luo Y."/>
            <person name="Janto B."/>
            <person name="Boissy R."/>
            <person name="Ehrlich G."/>
            <person name="Dong X."/>
        </authorList>
    </citation>
    <scope>NUCLEOTIDE SEQUENCE</scope>
    <source>
        <strain evidence="7">CGMCC 1.5065</strain>
    </source>
</reference>
<dbReference type="InterPro" id="IPR005102">
    <property type="entry name" value="Carbo-bd_X2"/>
</dbReference>
<keyword evidence="4" id="KW-0624">Polysaccharide degradation</keyword>
<sequence length="414" mass="45210">MRKKWSLGLMSAALLASSLMVTPAFCADNNIKVEYANSSTQAQSNTIASKITLTNTSRQEISLENYTLRYYYTKDQDFKQCMWCDNASMIAGGSYTTLTQKITGTFVDMDAPTDNADTYLEIGFAKGTGILAPGGVVEIQLRLTNDGWKNYDQSNDFSFDEVENIPLYEDGVLVLGKEPVAEGVTDVQVAKTDLSYDKNVAINNEVSTAISLNDNTLEAVKLNGKALAAEDYTLDADGKFTFSESYLKGLEVGTYKYVLDFSAGKDVVITVDVTDTTDYDFAITLPKVAVKEGDEVEIPVAIQNIKEGINNMDFTLSLDAANFEFVEAVPAGVLDTDGEKESLVTSYHETTGVLNVAYVDAEQNGENLMNEDGTFMVVKVTAKKDFNGAPLKLKKLGAVRDKDLKKLSLSVKVK</sequence>
<dbReference type="GO" id="GO:0030248">
    <property type="term" value="F:cellulose binding"/>
    <property type="evidence" value="ECO:0007669"/>
    <property type="project" value="InterPro"/>
</dbReference>
<dbReference type="CAZy" id="CBM3">
    <property type="family name" value="Carbohydrate-Binding Module Family 3"/>
</dbReference>
<evidence type="ECO:0000256" key="2">
    <source>
        <dbReference type="ARBA" id="ARBA00023001"/>
    </source>
</evidence>
<dbReference type="SMART" id="SM01067">
    <property type="entry name" value="CBM_3"/>
    <property type="match status" value="1"/>
</dbReference>
<protein>
    <submittedName>
        <fullName evidence="7">Endoglucanase</fullName>
    </submittedName>
</protein>
<feature type="domain" description="CBM3" evidence="6">
    <location>
        <begin position="27"/>
        <end position="180"/>
    </location>
</feature>
<dbReference type="Pfam" id="PF00963">
    <property type="entry name" value="Cohesin"/>
    <property type="match status" value="1"/>
</dbReference>
<dbReference type="SUPFAM" id="SSF81296">
    <property type="entry name" value="E set domains"/>
    <property type="match status" value="1"/>
</dbReference>
<dbReference type="InterPro" id="IPR036966">
    <property type="entry name" value="CBM3_sf"/>
</dbReference>
<organism evidence="7">
    <name type="scientific">Cellulosilyticum ruminicola</name>
    <dbReference type="NCBI Taxonomy" id="425254"/>
    <lineage>
        <taxon>Bacteria</taxon>
        <taxon>Bacillati</taxon>
        <taxon>Bacillota</taxon>
        <taxon>Clostridia</taxon>
        <taxon>Lachnospirales</taxon>
        <taxon>Cellulosilyticaceae</taxon>
        <taxon>Cellulosilyticum</taxon>
    </lineage>
</organism>
<proteinExistence type="predicted"/>
<dbReference type="Gene3D" id="2.60.40.710">
    <property type="entry name" value="Endoglucanase-like"/>
    <property type="match status" value="1"/>
</dbReference>
<evidence type="ECO:0000313" key="7">
    <source>
        <dbReference type="EMBL" id="ACZ98605.1"/>
    </source>
</evidence>
<feature type="chain" id="PRO_5003033389" evidence="5">
    <location>
        <begin position="27"/>
        <end position="414"/>
    </location>
</feature>
<keyword evidence="3" id="KW-0119">Carbohydrate metabolism</keyword>
<dbReference type="InterPro" id="IPR002102">
    <property type="entry name" value="Cohesin_dom"/>
</dbReference>